<evidence type="ECO:0000313" key="2">
    <source>
        <dbReference type="Proteomes" id="UP001190926"/>
    </source>
</evidence>
<dbReference type="AlphaFoldDB" id="A0AAD4J8T7"/>
<dbReference type="PANTHER" id="PTHR37216">
    <property type="entry name" value="EXPRESSED PROTEIN"/>
    <property type="match status" value="1"/>
</dbReference>
<proteinExistence type="predicted"/>
<keyword evidence="2" id="KW-1185">Reference proteome</keyword>
<reference evidence="1 2" key="1">
    <citation type="journal article" date="2021" name="Nat. Commun.">
        <title>Incipient diploidization of the medicinal plant Perilla within 10,000 years.</title>
        <authorList>
            <person name="Zhang Y."/>
            <person name="Shen Q."/>
            <person name="Leng L."/>
            <person name="Zhang D."/>
            <person name="Chen S."/>
            <person name="Shi Y."/>
            <person name="Ning Z."/>
            <person name="Chen S."/>
        </authorList>
    </citation>
    <scope>NUCLEOTIDE SEQUENCE [LARGE SCALE GENOMIC DNA]</scope>
    <source>
        <strain evidence="2">cv. PC099</strain>
    </source>
</reference>
<sequence>MGQSLNKSGSHEKEKEIEPVIHENYDKYFSNTEDWTCADFYHAVCQTVEEINRTIGRTQFRVQERSTLERAYKKHSRGEGKPLTEDQLQKLLREVILDTGVSNIGGAKDMLFYLFGVPAAALFFKQRLAPKLIPNDVFIPVITSATVFLLAKLNKL</sequence>
<dbReference type="PANTHER" id="PTHR37216:SF1">
    <property type="entry name" value="EXPRESSED PROTEIN"/>
    <property type="match status" value="1"/>
</dbReference>
<protein>
    <submittedName>
        <fullName evidence="1">Uncharacterized protein</fullName>
    </submittedName>
</protein>
<gene>
    <name evidence="1" type="ORF">C2S53_006676</name>
</gene>
<dbReference type="EMBL" id="SDAM02000121">
    <property type="protein sequence ID" value="KAH6828678.1"/>
    <property type="molecule type" value="Genomic_DNA"/>
</dbReference>
<dbReference type="Pfam" id="PF25284">
    <property type="entry name" value="DUF7874"/>
    <property type="match status" value="1"/>
</dbReference>
<accession>A0AAD4J8T7</accession>
<name>A0AAD4J8T7_PERFH</name>
<evidence type="ECO:0000313" key="1">
    <source>
        <dbReference type="EMBL" id="KAH6828678.1"/>
    </source>
</evidence>
<dbReference type="InterPro" id="IPR057196">
    <property type="entry name" value="DUF7874"/>
</dbReference>
<organism evidence="1 2">
    <name type="scientific">Perilla frutescens var. hirtella</name>
    <name type="common">Perilla citriodora</name>
    <name type="synonym">Perilla setoyensis</name>
    <dbReference type="NCBI Taxonomy" id="608512"/>
    <lineage>
        <taxon>Eukaryota</taxon>
        <taxon>Viridiplantae</taxon>
        <taxon>Streptophyta</taxon>
        <taxon>Embryophyta</taxon>
        <taxon>Tracheophyta</taxon>
        <taxon>Spermatophyta</taxon>
        <taxon>Magnoliopsida</taxon>
        <taxon>eudicotyledons</taxon>
        <taxon>Gunneridae</taxon>
        <taxon>Pentapetalae</taxon>
        <taxon>asterids</taxon>
        <taxon>lamiids</taxon>
        <taxon>Lamiales</taxon>
        <taxon>Lamiaceae</taxon>
        <taxon>Nepetoideae</taxon>
        <taxon>Elsholtzieae</taxon>
        <taxon>Perilla</taxon>
    </lineage>
</organism>
<dbReference type="Proteomes" id="UP001190926">
    <property type="component" value="Unassembled WGS sequence"/>
</dbReference>
<comment type="caution">
    <text evidence="1">The sequence shown here is derived from an EMBL/GenBank/DDBJ whole genome shotgun (WGS) entry which is preliminary data.</text>
</comment>